<gene>
    <name evidence="2" type="ORF">D1Z90_17425</name>
</gene>
<feature type="region of interest" description="Disordered" evidence="1">
    <location>
        <begin position="1"/>
        <end position="36"/>
    </location>
</feature>
<dbReference type="AlphaFoldDB" id="A0A418YAT0"/>
<dbReference type="Pfam" id="PF11661">
    <property type="entry name" value="DUF2986"/>
    <property type="match status" value="1"/>
</dbReference>
<dbReference type="RefSeq" id="WP_119912076.1">
    <property type="nucleotide sequence ID" value="NZ_QZCH01000030.1"/>
</dbReference>
<organism evidence="2 3">
    <name type="scientific">Motilimonas pumila</name>
    <dbReference type="NCBI Taxonomy" id="2303987"/>
    <lineage>
        <taxon>Bacteria</taxon>
        <taxon>Pseudomonadati</taxon>
        <taxon>Pseudomonadota</taxon>
        <taxon>Gammaproteobacteria</taxon>
        <taxon>Alteromonadales</taxon>
        <taxon>Alteromonadales genera incertae sedis</taxon>
        <taxon>Motilimonas</taxon>
    </lineage>
</organism>
<dbReference type="EMBL" id="QZCH01000030">
    <property type="protein sequence ID" value="RJG40048.1"/>
    <property type="molecule type" value="Genomic_DNA"/>
</dbReference>
<sequence length="60" mass="6789">MNRKKRINQALKKKQKKANAKLHHSNKPKYVSKADRAKLEAQEAIQETAATETSPETATE</sequence>
<protein>
    <submittedName>
        <fullName evidence="2">DUF2986 domain-containing protein</fullName>
    </submittedName>
</protein>
<comment type="caution">
    <text evidence="2">The sequence shown here is derived from an EMBL/GenBank/DDBJ whole genome shotgun (WGS) entry which is preliminary data.</text>
</comment>
<accession>A0A418YAT0</accession>
<feature type="compositionally biased region" description="Basic residues" evidence="1">
    <location>
        <begin position="1"/>
        <end position="27"/>
    </location>
</feature>
<reference evidence="2 3" key="2">
    <citation type="submission" date="2019-01" db="EMBL/GenBank/DDBJ databases">
        <title>Motilimonas pumilus sp. nov., isolated from the gut of sea cucumber (Apostichopus japonicus).</title>
        <authorList>
            <person name="Wang F.-Q."/>
            <person name="Ren L.-H."/>
            <person name="Lin Y.-W."/>
            <person name="Sun G.-H."/>
            <person name="Du Z.-J."/>
            <person name="Zhao J.-X."/>
            <person name="Liu X.-J."/>
            <person name="Liu L.-J."/>
        </authorList>
    </citation>
    <scope>NUCLEOTIDE SEQUENCE [LARGE SCALE GENOMIC DNA]</scope>
    <source>
        <strain evidence="2 3">PLHSC7-2</strain>
    </source>
</reference>
<dbReference type="InterPro" id="IPR021677">
    <property type="entry name" value="DUF2986"/>
</dbReference>
<evidence type="ECO:0000313" key="3">
    <source>
        <dbReference type="Proteomes" id="UP000283255"/>
    </source>
</evidence>
<reference evidence="2 3" key="1">
    <citation type="submission" date="2018-09" db="EMBL/GenBank/DDBJ databases">
        <authorList>
            <person name="Wang F."/>
        </authorList>
    </citation>
    <scope>NUCLEOTIDE SEQUENCE [LARGE SCALE GENOMIC DNA]</scope>
    <source>
        <strain evidence="2 3">PLHSC7-2</strain>
    </source>
</reference>
<evidence type="ECO:0000313" key="2">
    <source>
        <dbReference type="EMBL" id="RJG40048.1"/>
    </source>
</evidence>
<evidence type="ECO:0000256" key="1">
    <source>
        <dbReference type="SAM" id="MobiDB-lite"/>
    </source>
</evidence>
<keyword evidence="3" id="KW-1185">Reference proteome</keyword>
<dbReference type="Proteomes" id="UP000283255">
    <property type="component" value="Unassembled WGS sequence"/>
</dbReference>
<name>A0A418YAT0_9GAMM</name>
<proteinExistence type="predicted"/>